<reference evidence="10 11" key="1">
    <citation type="submission" date="2016-01" db="EMBL/GenBank/DDBJ databases">
        <title>Draft genome of the antarctic isolate Shewanella frigidimarina Ag06-30.</title>
        <authorList>
            <person name="Parmeciano Di Noto G."/>
            <person name="Vazquez S."/>
            <person name="Mac Cormack W."/>
            <person name="Iriarte A."/>
            <person name="Quiroga C."/>
        </authorList>
    </citation>
    <scope>NUCLEOTIDE SEQUENCE [LARGE SCALE GENOMIC DNA]</scope>
    <source>
        <strain evidence="10 11">Ag06-30</strain>
    </source>
</reference>
<evidence type="ECO:0000256" key="5">
    <source>
        <dbReference type="ARBA" id="ARBA00023015"/>
    </source>
</evidence>
<dbReference type="SUPFAM" id="SSF101498">
    <property type="entry name" value="Anti-sigma factor FlgM"/>
    <property type="match status" value="1"/>
</dbReference>
<feature type="domain" description="Anti-sigma-28 factor FlgM C-terminal" evidence="9">
    <location>
        <begin position="42"/>
        <end position="94"/>
    </location>
</feature>
<evidence type="ECO:0000256" key="7">
    <source>
        <dbReference type="ARBA" id="ARBA00024739"/>
    </source>
</evidence>
<keyword evidence="10" id="KW-0966">Cell projection</keyword>
<evidence type="ECO:0000256" key="1">
    <source>
        <dbReference type="ARBA" id="ARBA00005322"/>
    </source>
</evidence>
<proteinExistence type="inferred from homology"/>
<dbReference type="GO" id="GO:0044781">
    <property type="term" value="P:bacterial-type flagellum organization"/>
    <property type="evidence" value="ECO:0007669"/>
    <property type="project" value="UniProtKB-KW"/>
</dbReference>
<keyword evidence="10" id="KW-0969">Cilium</keyword>
<comment type="function">
    <text evidence="7">Responsible for the coupling of flagellin expression to flagellar assembly by preventing expression of the flagellin genes when a component of the middle class of proteins is defective. It negatively regulates flagellar genes by inhibiting the activity of FliA by directly binding to FliA.</text>
</comment>
<dbReference type="Pfam" id="PF04316">
    <property type="entry name" value="FlgM"/>
    <property type="match status" value="1"/>
</dbReference>
<dbReference type="InterPro" id="IPR007412">
    <property type="entry name" value="FlgM"/>
</dbReference>
<dbReference type="InterPro" id="IPR035890">
    <property type="entry name" value="Anti-sigma-28_factor_FlgM_sf"/>
</dbReference>
<keyword evidence="6" id="KW-0804">Transcription</keyword>
<dbReference type="AlphaFoldDB" id="A0A106BWB0"/>
<evidence type="ECO:0000256" key="8">
    <source>
        <dbReference type="ARBA" id="ARBA00030117"/>
    </source>
</evidence>
<comment type="caution">
    <text evidence="10">The sequence shown here is derived from an EMBL/GenBank/DDBJ whole genome shotgun (WGS) entry which is preliminary data.</text>
</comment>
<accession>A0A106BWB0</accession>
<keyword evidence="3" id="KW-0678">Repressor</keyword>
<keyword evidence="4" id="KW-1005">Bacterial flagellum biogenesis</keyword>
<evidence type="ECO:0000256" key="4">
    <source>
        <dbReference type="ARBA" id="ARBA00022795"/>
    </source>
</evidence>
<keyword evidence="10" id="KW-0282">Flagellum</keyword>
<evidence type="ECO:0000256" key="3">
    <source>
        <dbReference type="ARBA" id="ARBA00022491"/>
    </source>
</evidence>
<evidence type="ECO:0000256" key="6">
    <source>
        <dbReference type="ARBA" id="ARBA00023163"/>
    </source>
</evidence>
<keyword evidence="5" id="KW-0805">Transcription regulation</keyword>
<gene>
    <name evidence="10" type="ORF">AWJ07_10865</name>
</gene>
<dbReference type="Proteomes" id="UP000055702">
    <property type="component" value="Unassembled WGS sequence"/>
</dbReference>
<evidence type="ECO:0000256" key="2">
    <source>
        <dbReference type="ARBA" id="ARBA00017823"/>
    </source>
</evidence>
<dbReference type="EMBL" id="LRDC01000090">
    <property type="protein sequence ID" value="KVW99801.1"/>
    <property type="molecule type" value="Genomic_DNA"/>
</dbReference>
<evidence type="ECO:0000313" key="10">
    <source>
        <dbReference type="EMBL" id="KVW99801.1"/>
    </source>
</evidence>
<name>A0A106BWB0_SHEFR</name>
<dbReference type="GO" id="GO:0045892">
    <property type="term" value="P:negative regulation of DNA-templated transcription"/>
    <property type="evidence" value="ECO:0007669"/>
    <property type="project" value="InterPro"/>
</dbReference>
<evidence type="ECO:0000313" key="11">
    <source>
        <dbReference type="Proteomes" id="UP000055702"/>
    </source>
</evidence>
<dbReference type="InterPro" id="IPR031316">
    <property type="entry name" value="FlgM_C"/>
</dbReference>
<comment type="similarity">
    <text evidence="1">Belongs to the FlgM family.</text>
</comment>
<sequence>MEIQKIHSTISTDSISTEVRAHKHKNNQTLQTEVVTSAPKQTSISQDWQLLEKSQVALQSLDDVDTNKVNALRDAINNGDFNLDLAQVAEKMMKQHG</sequence>
<dbReference type="NCBIfam" id="TIGR03824">
    <property type="entry name" value="FlgM_jcvi"/>
    <property type="match status" value="1"/>
</dbReference>
<organism evidence="10">
    <name type="scientific">Shewanella frigidimarina</name>
    <dbReference type="NCBI Taxonomy" id="56812"/>
    <lineage>
        <taxon>Bacteria</taxon>
        <taxon>Pseudomonadati</taxon>
        <taxon>Pseudomonadota</taxon>
        <taxon>Gammaproteobacteria</taxon>
        <taxon>Alteromonadales</taxon>
        <taxon>Shewanellaceae</taxon>
        <taxon>Shewanella</taxon>
    </lineage>
</organism>
<protein>
    <recommendedName>
        <fullName evidence="2">Negative regulator of flagellin synthesis</fullName>
    </recommendedName>
    <alternativeName>
        <fullName evidence="8">Anti-sigma-28 factor</fullName>
    </alternativeName>
</protein>
<dbReference type="RefSeq" id="WP_059747986.1">
    <property type="nucleotide sequence ID" value="NZ_JBOZOX010000010.1"/>
</dbReference>
<evidence type="ECO:0000259" key="9">
    <source>
        <dbReference type="Pfam" id="PF04316"/>
    </source>
</evidence>